<evidence type="ECO:0000313" key="11">
    <source>
        <dbReference type="EMBL" id="EMR69513.1"/>
    </source>
</evidence>
<evidence type="ECO:0000256" key="6">
    <source>
        <dbReference type="ARBA" id="ARBA00022801"/>
    </source>
</evidence>
<dbReference type="OrthoDB" id="3039123at2759"/>
<dbReference type="HOGENOM" id="CLU_014819_1_0_1"/>
<dbReference type="OMA" id="WRGAVYN"/>
<keyword evidence="8" id="KW-1015">Disulfide bond</keyword>
<evidence type="ECO:0000256" key="9">
    <source>
        <dbReference type="ARBA" id="ARBA00034075"/>
    </source>
</evidence>
<gene>
    <name evidence="11" type="ORF">UCREL1_3459</name>
</gene>
<dbReference type="PANTHER" id="PTHR33938:SF15">
    <property type="entry name" value="FERULOYL ESTERASE B-RELATED"/>
    <property type="match status" value="1"/>
</dbReference>
<dbReference type="SUPFAM" id="SSF53474">
    <property type="entry name" value="alpha/beta-Hydrolases"/>
    <property type="match status" value="2"/>
</dbReference>
<dbReference type="InterPro" id="IPR029058">
    <property type="entry name" value="AB_hydrolase_fold"/>
</dbReference>
<dbReference type="EMBL" id="KB706067">
    <property type="protein sequence ID" value="EMR69513.1"/>
    <property type="molecule type" value="Genomic_DNA"/>
</dbReference>
<evidence type="ECO:0000256" key="4">
    <source>
        <dbReference type="ARBA" id="ARBA00022723"/>
    </source>
</evidence>
<keyword evidence="3" id="KW-0119">Carbohydrate metabolism</keyword>
<comment type="catalytic activity">
    <reaction evidence="9">
        <text>feruloyl-polysaccharide + H2O = ferulate + polysaccharide.</text>
        <dbReference type="EC" id="3.1.1.73"/>
    </reaction>
</comment>
<keyword evidence="12" id="KW-1185">Reference proteome</keyword>
<evidence type="ECO:0000256" key="3">
    <source>
        <dbReference type="ARBA" id="ARBA00022651"/>
    </source>
</evidence>
<keyword evidence="3" id="KW-0858">Xylan degradation</keyword>
<sequence length="485" mass="52734">MAQVLDHRSRHEVIPLPNTVESCGGPNFKANATNDFCRVVVNVSTSDSSSVRIEGWLPDEWNGRFLATGTGGEGGCIDYEQVQNGAQLGFASFGTNAGHDGATGFDFFLGHPEVINDFGHRAVHFEAEVGKQIVAQYYGRFADTSYYQGCSTGGRQGLQNAQLYPGDFDGVVVGSPGIDWLHIVSSKGILARRIGWPNINSSAYVRPEQWPAIVAKHIELLDPLDGVSDGVIDDPTKHNFDPAILACGTGLLNSSLCLAPQQISSVRAAYQPLADSEGRIVYPSFDLGANTDVFSDNQEDGVAQLAYTILQDFWRGAVYNNSDWTPHNFSVADMEFATKVNPGGVNAAEADLGEFRAKGGKILSYHGRSDQTVTSKLTMEYYSRVQEALDITVDDMHSFYRLFFIPGMEHCSGGKGAFSLGQSYPIDEAKLNPRENLLLALVDWVENYNAPPFVVGSKYANDDVAQPVIAQRSKSCIATTNTVFI</sequence>
<keyword evidence="3" id="KW-0624">Polysaccharide degradation</keyword>
<evidence type="ECO:0000256" key="5">
    <source>
        <dbReference type="ARBA" id="ARBA00022729"/>
    </source>
</evidence>
<accession>M7SY81</accession>
<dbReference type="EC" id="3.1.1.-" evidence="10"/>
<keyword evidence="7" id="KW-0106">Calcium</keyword>
<protein>
    <recommendedName>
        <fullName evidence="10">Carboxylic ester hydrolase</fullName>
        <ecNumber evidence="10">3.1.1.-</ecNumber>
    </recommendedName>
</protein>
<dbReference type="GO" id="GO:0046872">
    <property type="term" value="F:metal ion binding"/>
    <property type="evidence" value="ECO:0007669"/>
    <property type="project" value="UniProtKB-KW"/>
</dbReference>
<dbReference type="GO" id="GO:0030600">
    <property type="term" value="F:feruloyl esterase activity"/>
    <property type="evidence" value="ECO:0007669"/>
    <property type="project" value="UniProtKB-EC"/>
</dbReference>
<reference evidence="12" key="1">
    <citation type="journal article" date="2013" name="Genome Announc.">
        <title>Draft genome sequence of the grapevine dieback fungus Eutypa lata UCR-EL1.</title>
        <authorList>
            <person name="Blanco-Ulate B."/>
            <person name="Rolshausen P.E."/>
            <person name="Cantu D."/>
        </authorList>
    </citation>
    <scope>NUCLEOTIDE SEQUENCE [LARGE SCALE GENOMIC DNA]</scope>
    <source>
        <strain evidence="12">UCR-EL1</strain>
    </source>
</reference>
<keyword evidence="4" id="KW-0479">Metal-binding</keyword>
<comment type="similarity">
    <text evidence="1 10">Belongs to the tannase family.</text>
</comment>
<keyword evidence="5" id="KW-0732">Signal</keyword>
<proteinExistence type="inferred from homology"/>
<keyword evidence="6 10" id="KW-0378">Hydrolase</keyword>
<dbReference type="Pfam" id="PF07519">
    <property type="entry name" value="Tannase"/>
    <property type="match status" value="1"/>
</dbReference>
<dbReference type="eggNOG" id="ENOG502QV0G">
    <property type="taxonomic scope" value="Eukaryota"/>
</dbReference>
<name>M7SY81_EUTLA</name>
<dbReference type="InterPro" id="IPR011118">
    <property type="entry name" value="Tannase/feruloyl_esterase"/>
</dbReference>
<dbReference type="KEGG" id="ela:UCREL1_3459"/>
<evidence type="ECO:0000256" key="7">
    <source>
        <dbReference type="ARBA" id="ARBA00022837"/>
    </source>
</evidence>
<evidence type="ECO:0000313" key="12">
    <source>
        <dbReference type="Proteomes" id="UP000012174"/>
    </source>
</evidence>
<dbReference type="GO" id="GO:0045493">
    <property type="term" value="P:xylan catabolic process"/>
    <property type="evidence" value="ECO:0007669"/>
    <property type="project" value="UniProtKB-KW"/>
</dbReference>
<dbReference type="PANTHER" id="PTHR33938">
    <property type="entry name" value="FERULOYL ESTERASE B-RELATED"/>
    <property type="match status" value="1"/>
</dbReference>
<dbReference type="AlphaFoldDB" id="M7SY81"/>
<evidence type="ECO:0000256" key="8">
    <source>
        <dbReference type="ARBA" id="ARBA00023157"/>
    </source>
</evidence>
<keyword evidence="2" id="KW-0719">Serine esterase</keyword>
<evidence type="ECO:0000256" key="10">
    <source>
        <dbReference type="RuleBase" id="RU361238"/>
    </source>
</evidence>
<evidence type="ECO:0000256" key="1">
    <source>
        <dbReference type="ARBA" id="ARBA00006249"/>
    </source>
</evidence>
<organism evidence="11 12">
    <name type="scientific">Eutypa lata (strain UCR-EL1)</name>
    <name type="common">Grapevine dieback disease fungus</name>
    <name type="synonym">Eutypa armeniacae</name>
    <dbReference type="NCBI Taxonomy" id="1287681"/>
    <lineage>
        <taxon>Eukaryota</taxon>
        <taxon>Fungi</taxon>
        <taxon>Dikarya</taxon>
        <taxon>Ascomycota</taxon>
        <taxon>Pezizomycotina</taxon>
        <taxon>Sordariomycetes</taxon>
        <taxon>Xylariomycetidae</taxon>
        <taxon>Xylariales</taxon>
        <taxon>Diatrypaceae</taxon>
        <taxon>Eutypa</taxon>
    </lineage>
</organism>
<evidence type="ECO:0000256" key="2">
    <source>
        <dbReference type="ARBA" id="ARBA00022487"/>
    </source>
</evidence>
<dbReference type="Proteomes" id="UP000012174">
    <property type="component" value="Unassembled WGS sequence"/>
</dbReference>